<dbReference type="SUPFAM" id="SSF55729">
    <property type="entry name" value="Acyl-CoA N-acyltransferases (Nat)"/>
    <property type="match status" value="1"/>
</dbReference>
<dbReference type="STRING" id="595536.GCA_000178815_03308"/>
<gene>
    <name evidence="2" type="ORF">CQW49_09225</name>
</gene>
<evidence type="ECO:0000313" key="2">
    <source>
        <dbReference type="EMBL" id="ATQ70304.1"/>
    </source>
</evidence>
<keyword evidence="3" id="KW-1185">Reference proteome</keyword>
<name>A0A2D2D5R3_METT3</name>
<evidence type="ECO:0000259" key="1">
    <source>
        <dbReference type="Pfam" id="PF13480"/>
    </source>
</evidence>
<dbReference type="KEGG" id="mtw:CQW49_09225"/>
<dbReference type="AlphaFoldDB" id="A0A2D2D5R3"/>
<evidence type="ECO:0000313" key="3">
    <source>
        <dbReference type="Proteomes" id="UP000230709"/>
    </source>
</evidence>
<reference evidence="3" key="1">
    <citation type="submission" date="2017-10" db="EMBL/GenBank/DDBJ databases">
        <title>Completed PacBio SMRT sequence of Methylosinus trichosporium OB3b reveals presence of a third large plasmid.</title>
        <authorList>
            <person name="Charles T.C."/>
            <person name="Lynch M.D.J."/>
            <person name="Heil J.R."/>
            <person name="Cheng J."/>
        </authorList>
    </citation>
    <scope>NUCLEOTIDE SEQUENCE [LARGE SCALE GENOMIC DNA]</scope>
    <source>
        <strain evidence="3">OB3b</strain>
    </source>
</reference>
<accession>A0A2D2D5R3</accession>
<dbReference type="InterPro" id="IPR038740">
    <property type="entry name" value="BioF2-like_GNAT_dom"/>
</dbReference>
<dbReference type="Pfam" id="PF13480">
    <property type="entry name" value="Acetyltransf_6"/>
    <property type="match status" value="1"/>
</dbReference>
<sequence>MATAPFWISRPSFSRASVAIGRPAASLRVVAGVEATPRDVAAEARGVVVEALDAEQMAAFTRDWADLVARAVEPNGFLEPGFALELARHFPARFRPSFVAVWKRGAAARRLIALFPIVPPSFALGGAVTRGWLHKQAALATPLLDRDDVDEAATALVGFLASYAPGGGALLFPTLPISGPAFAALTRAAQATGRGWRVTDPRERALLQPGGDPRELWTRNGSGKALSELRRRRRRLEEAGALTHKIYSEPAEIGGAAEAFLALEASGWKATRGALLGHPSLATFMRSATRLLAREGKCKIHSLELDGKPIAMGVVIESGGRAYFWKIAYDESLRAQAPGVQLVYALTETQTRRAEIDTTDSCAIPGHAMIERSWPERLTVCDLMIQANPHAPSRFAAACAGEKLRRRLRASAKTAFYRVMKRKER</sequence>
<dbReference type="Proteomes" id="UP000230709">
    <property type="component" value="Chromosome"/>
</dbReference>
<protein>
    <submittedName>
        <fullName evidence="2">GNAT family N-acetyltransferase</fullName>
    </submittedName>
</protein>
<dbReference type="GO" id="GO:0016740">
    <property type="term" value="F:transferase activity"/>
    <property type="evidence" value="ECO:0007669"/>
    <property type="project" value="UniProtKB-KW"/>
</dbReference>
<organism evidence="2 3">
    <name type="scientific">Methylosinus trichosporium (strain ATCC 35070 / NCIMB 11131 / UNIQEM 75 / OB3b)</name>
    <dbReference type="NCBI Taxonomy" id="595536"/>
    <lineage>
        <taxon>Bacteria</taxon>
        <taxon>Pseudomonadati</taxon>
        <taxon>Pseudomonadota</taxon>
        <taxon>Alphaproteobacteria</taxon>
        <taxon>Hyphomicrobiales</taxon>
        <taxon>Methylocystaceae</taxon>
        <taxon>Methylosinus</taxon>
    </lineage>
</organism>
<dbReference type="InterPro" id="IPR016181">
    <property type="entry name" value="Acyl_CoA_acyltransferase"/>
</dbReference>
<proteinExistence type="predicted"/>
<dbReference type="EMBL" id="CP023737">
    <property type="protein sequence ID" value="ATQ70304.1"/>
    <property type="molecule type" value="Genomic_DNA"/>
</dbReference>
<keyword evidence="2" id="KW-0808">Transferase</keyword>
<feature type="domain" description="BioF2-like acetyltransferase" evidence="1">
    <location>
        <begin position="224"/>
        <end position="348"/>
    </location>
</feature>
<dbReference type="RefSeq" id="WP_004448118.1">
    <property type="nucleotide sequence ID" value="NZ_ADVE02000001.1"/>
</dbReference>
<dbReference type="Gene3D" id="3.40.630.30">
    <property type="match status" value="1"/>
</dbReference>